<dbReference type="GO" id="GO:0004674">
    <property type="term" value="F:protein serine/threonine kinase activity"/>
    <property type="evidence" value="ECO:0007669"/>
    <property type="project" value="UniProtKB-KW"/>
</dbReference>
<dbReference type="AlphaFoldDB" id="A0A5A9MVM1"/>
<keyword evidence="5 11" id="KW-0418">Kinase</keyword>
<evidence type="ECO:0000313" key="12">
    <source>
        <dbReference type="Proteomes" id="UP000324632"/>
    </source>
</evidence>
<comment type="caution">
    <text evidence="11">The sequence shown here is derived from an EMBL/GenBank/DDBJ whole genome shotgun (WGS) entry which is preliminary data.</text>
</comment>
<dbReference type="GO" id="GO:0005524">
    <property type="term" value="F:ATP binding"/>
    <property type="evidence" value="ECO:0007669"/>
    <property type="project" value="UniProtKB-UniRule"/>
</dbReference>
<evidence type="ECO:0000256" key="2">
    <source>
        <dbReference type="ARBA" id="ARBA00022527"/>
    </source>
</evidence>
<feature type="domain" description="CRIB" evidence="10">
    <location>
        <begin position="12"/>
        <end position="25"/>
    </location>
</feature>
<dbReference type="InterPro" id="IPR000719">
    <property type="entry name" value="Prot_kinase_dom"/>
</dbReference>
<dbReference type="Pfam" id="PF00786">
    <property type="entry name" value="PBD"/>
    <property type="match status" value="1"/>
</dbReference>
<dbReference type="InterPro" id="IPR011009">
    <property type="entry name" value="Kinase-like_dom_sf"/>
</dbReference>
<keyword evidence="3" id="KW-0808">Transferase</keyword>
<dbReference type="PROSITE" id="PS00107">
    <property type="entry name" value="PROTEIN_KINASE_ATP"/>
    <property type="match status" value="1"/>
</dbReference>
<protein>
    <recommendedName>
        <fullName evidence="1">non-specific serine/threonine protein kinase</fullName>
        <ecNumber evidence="1">2.7.11.1</ecNumber>
    </recommendedName>
</protein>
<keyword evidence="4 7" id="KW-0547">Nucleotide-binding</keyword>
<feature type="binding site" evidence="7">
    <location>
        <position position="418"/>
    </location>
    <ligand>
        <name>ATP</name>
        <dbReference type="ChEBI" id="CHEBI:30616"/>
    </ligand>
</feature>
<dbReference type="InterPro" id="IPR033923">
    <property type="entry name" value="PAK_BD"/>
</dbReference>
<dbReference type="PANTHER" id="PTHR45832:SF9">
    <property type="entry name" value="NON-SPECIFIC SERINE_THREONINE PROTEIN KINASE"/>
    <property type="match status" value="1"/>
</dbReference>
<keyword evidence="12" id="KW-1185">Reference proteome</keyword>
<organism evidence="11 12">
    <name type="scientific">Triplophysa tibetana</name>
    <dbReference type="NCBI Taxonomy" id="1572043"/>
    <lineage>
        <taxon>Eukaryota</taxon>
        <taxon>Metazoa</taxon>
        <taxon>Chordata</taxon>
        <taxon>Craniata</taxon>
        <taxon>Vertebrata</taxon>
        <taxon>Euteleostomi</taxon>
        <taxon>Actinopterygii</taxon>
        <taxon>Neopterygii</taxon>
        <taxon>Teleostei</taxon>
        <taxon>Ostariophysi</taxon>
        <taxon>Cypriniformes</taxon>
        <taxon>Nemacheilidae</taxon>
        <taxon>Triplophysa</taxon>
    </lineage>
</organism>
<feature type="compositionally biased region" description="Basic and acidic residues" evidence="8">
    <location>
        <begin position="359"/>
        <end position="368"/>
    </location>
</feature>
<evidence type="ECO:0000256" key="5">
    <source>
        <dbReference type="ARBA" id="ARBA00022777"/>
    </source>
</evidence>
<dbReference type="Pfam" id="PF00069">
    <property type="entry name" value="Pkinase"/>
    <property type="match status" value="1"/>
</dbReference>
<dbReference type="PANTHER" id="PTHR45832">
    <property type="entry name" value="SERINE/THREONINE-PROTEIN KINASE SAMKA-RELATED-RELATED"/>
    <property type="match status" value="1"/>
</dbReference>
<evidence type="ECO:0000256" key="1">
    <source>
        <dbReference type="ARBA" id="ARBA00012513"/>
    </source>
</evidence>
<gene>
    <name evidence="11" type="ORF">E1301_Tti007857</name>
</gene>
<dbReference type="Gene3D" id="1.10.510.10">
    <property type="entry name" value="Transferase(Phosphotransferase) domain 1"/>
    <property type="match status" value="1"/>
</dbReference>
<feature type="compositionally biased region" description="Basic and acidic residues" evidence="8">
    <location>
        <begin position="130"/>
        <end position="167"/>
    </location>
</feature>
<dbReference type="EMBL" id="SOYY01000025">
    <property type="protein sequence ID" value="KAA0702032.1"/>
    <property type="molecule type" value="Genomic_DNA"/>
</dbReference>
<dbReference type="FunFam" id="1.10.510.10:FF:000073">
    <property type="entry name" value="Non-specific serine/threonine protein kinase"/>
    <property type="match status" value="1"/>
</dbReference>
<accession>A0A5A9MVM1</accession>
<dbReference type="InterPro" id="IPR051931">
    <property type="entry name" value="PAK3-like"/>
</dbReference>
<feature type="domain" description="Protein kinase" evidence="9">
    <location>
        <begin position="220"/>
        <end position="591"/>
    </location>
</feature>
<dbReference type="InterPro" id="IPR036936">
    <property type="entry name" value="CRIB_dom_sf"/>
</dbReference>
<evidence type="ECO:0000256" key="7">
    <source>
        <dbReference type="PROSITE-ProRule" id="PRU10141"/>
    </source>
</evidence>
<keyword evidence="6 7" id="KW-0067">ATP-binding</keyword>
<dbReference type="InterPro" id="IPR000095">
    <property type="entry name" value="CRIB_dom"/>
</dbReference>
<dbReference type="SMART" id="SM00220">
    <property type="entry name" value="S_TKc"/>
    <property type="match status" value="1"/>
</dbReference>
<feature type="region of interest" description="Disordered" evidence="8">
    <location>
        <begin position="96"/>
        <end position="368"/>
    </location>
</feature>
<evidence type="ECO:0000259" key="10">
    <source>
        <dbReference type="PROSITE" id="PS50108"/>
    </source>
</evidence>
<evidence type="ECO:0000259" key="9">
    <source>
        <dbReference type="PROSITE" id="PS50011"/>
    </source>
</evidence>
<feature type="compositionally biased region" description="Basic and acidic residues" evidence="8">
    <location>
        <begin position="99"/>
        <end position="112"/>
    </location>
</feature>
<dbReference type="SUPFAM" id="SSF56112">
    <property type="entry name" value="Protein kinase-like (PK-like)"/>
    <property type="match status" value="1"/>
</dbReference>
<dbReference type="Proteomes" id="UP000324632">
    <property type="component" value="Chromosome 25"/>
</dbReference>
<evidence type="ECO:0000256" key="8">
    <source>
        <dbReference type="SAM" id="MobiDB-lite"/>
    </source>
</evidence>
<sequence>MFSKKKKQRIPISAPSNFEHRVHTDFDEREQKFVGLPRQWQSLIEDTAKRPKPFIDASVITTVEPRKTIVRGRKIGDDGSLTWLLDEFETMSVIRSNSLRRDSPPLQPHRDSGSSVGGQENGQHPHQQYRHPERYEDGKDRARPHQEQPGVDHRPVPLRSSREDGRPHQQPRGQEPIRHKEPNWLGGPAAPPQPREREREREREPREDHVVRREGANDKRPKSSYIGQGTNPQSPREKRPLSGPDIRIPNLPVAEGVIKSTQQTGRPFNTYPRSERSPTGQDLKPGNSHESPHHNGPTSGAVRGGSSGGKTASQGQHRAEPQHHASHPALGPEPPHGQQMPPATKPSVPTVPPQQTHSPQREPQRVSHEQFRAALQMVVDPGDPRTYLDRYIKIGEGSTGIVCIATVKTTGKLVAVKKMDLRKQQRRELLMNEEQIAAVCLSVLKALSVLHSQGVIHRDIKSDSILLTHDGRVKLSDFGFCAQVSKEVQRRKSLVGTPYWMAPELISRLPYGPEVDIWSLGIMVIEMVDGEPPYFNEPPLKAMKMIRDNLPPKLKNLHKVSPLLKGFLDRMLVRDPPQRATAQELLKHPFLTKAGPPSCIVPLMRQNRMR</sequence>
<evidence type="ECO:0000256" key="4">
    <source>
        <dbReference type="ARBA" id="ARBA00022741"/>
    </source>
</evidence>
<dbReference type="Gene3D" id="3.30.200.20">
    <property type="entry name" value="Phosphorylase Kinase, domain 1"/>
    <property type="match status" value="1"/>
</dbReference>
<dbReference type="EC" id="2.7.11.1" evidence="1"/>
<dbReference type="InterPro" id="IPR017441">
    <property type="entry name" value="Protein_kinase_ATP_BS"/>
</dbReference>
<dbReference type="FunFam" id="3.90.810.10:FF:000002">
    <property type="entry name" value="Non-specific serine/threonine protein kinase"/>
    <property type="match status" value="1"/>
</dbReference>
<proteinExistence type="predicted"/>
<dbReference type="PROSITE" id="PS50011">
    <property type="entry name" value="PROTEIN_KINASE_DOM"/>
    <property type="match status" value="1"/>
</dbReference>
<evidence type="ECO:0000256" key="3">
    <source>
        <dbReference type="ARBA" id="ARBA00022679"/>
    </source>
</evidence>
<dbReference type="Gene3D" id="3.90.810.10">
    <property type="entry name" value="CRIB domain"/>
    <property type="match status" value="1"/>
</dbReference>
<evidence type="ECO:0000313" key="11">
    <source>
        <dbReference type="EMBL" id="KAA0702032.1"/>
    </source>
</evidence>
<dbReference type="SMART" id="SM00285">
    <property type="entry name" value="PBD"/>
    <property type="match status" value="1"/>
</dbReference>
<evidence type="ECO:0000256" key="6">
    <source>
        <dbReference type="ARBA" id="ARBA00022840"/>
    </source>
</evidence>
<feature type="compositionally biased region" description="Polar residues" evidence="8">
    <location>
        <begin position="225"/>
        <end position="234"/>
    </location>
</feature>
<reference evidence="11 12" key="1">
    <citation type="journal article" date="2019" name="Mol. Ecol. Resour.">
        <title>Chromosome-level genome assembly of Triplophysa tibetana, a fish adapted to the harsh high-altitude environment of the Tibetan Plateau.</title>
        <authorList>
            <person name="Yang X."/>
            <person name="Liu H."/>
            <person name="Ma Z."/>
            <person name="Zou Y."/>
            <person name="Zou M."/>
            <person name="Mao Y."/>
            <person name="Li X."/>
            <person name="Wang H."/>
            <person name="Chen T."/>
            <person name="Wang W."/>
            <person name="Yang R."/>
        </authorList>
    </citation>
    <scope>NUCLEOTIDE SEQUENCE [LARGE SCALE GENOMIC DNA]</scope>
    <source>
        <strain evidence="11">TTIB1903HZAU</strain>
        <tissue evidence="11">Muscle</tissue>
    </source>
</reference>
<dbReference type="CDD" id="cd01093">
    <property type="entry name" value="CRIB_PAK_like"/>
    <property type="match status" value="1"/>
</dbReference>
<feature type="compositionally biased region" description="Basic and acidic residues" evidence="8">
    <location>
        <begin position="194"/>
        <end position="221"/>
    </location>
</feature>
<keyword evidence="2" id="KW-0723">Serine/threonine-protein kinase</keyword>
<name>A0A5A9MVM1_9TELE</name>
<dbReference type="PROSITE" id="PS50108">
    <property type="entry name" value="CRIB"/>
    <property type="match status" value="1"/>
</dbReference>